<gene>
    <name evidence="2" type="ORF">METZ01_LOCUS9621</name>
</gene>
<sequence>MNINELIESNPILFRVIAILGGLIIGYIIYILQP</sequence>
<name>A0A381NQF6_9ZZZZ</name>
<dbReference type="AlphaFoldDB" id="A0A381NQF6"/>
<keyword evidence="1" id="KW-0472">Membrane</keyword>
<accession>A0A381NQF6</accession>
<keyword evidence="1" id="KW-0812">Transmembrane</keyword>
<organism evidence="2">
    <name type="scientific">marine metagenome</name>
    <dbReference type="NCBI Taxonomy" id="408172"/>
    <lineage>
        <taxon>unclassified sequences</taxon>
        <taxon>metagenomes</taxon>
        <taxon>ecological metagenomes</taxon>
    </lineage>
</organism>
<feature type="transmembrane region" description="Helical" evidence="1">
    <location>
        <begin position="12"/>
        <end position="32"/>
    </location>
</feature>
<evidence type="ECO:0000313" key="2">
    <source>
        <dbReference type="EMBL" id="SUZ56767.1"/>
    </source>
</evidence>
<proteinExistence type="predicted"/>
<keyword evidence="1" id="KW-1133">Transmembrane helix</keyword>
<protein>
    <submittedName>
        <fullName evidence="2">Uncharacterized protein</fullName>
    </submittedName>
</protein>
<evidence type="ECO:0000256" key="1">
    <source>
        <dbReference type="SAM" id="Phobius"/>
    </source>
</evidence>
<reference evidence="2" key="1">
    <citation type="submission" date="2018-05" db="EMBL/GenBank/DDBJ databases">
        <authorList>
            <person name="Lanie J.A."/>
            <person name="Ng W.-L."/>
            <person name="Kazmierczak K.M."/>
            <person name="Andrzejewski T.M."/>
            <person name="Davidsen T.M."/>
            <person name="Wayne K.J."/>
            <person name="Tettelin H."/>
            <person name="Glass J.I."/>
            <person name="Rusch D."/>
            <person name="Podicherti R."/>
            <person name="Tsui H.-C.T."/>
            <person name="Winkler M.E."/>
        </authorList>
    </citation>
    <scope>NUCLEOTIDE SEQUENCE</scope>
</reference>
<dbReference type="EMBL" id="UINC01000522">
    <property type="protein sequence ID" value="SUZ56767.1"/>
    <property type="molecule type" value="Genomic_DNA"/>
</dbReference>